<dbReference type="InterPro" id="IPR055178">
    <property type="entry name" value="RsdA/BaiN/AoA(So)-like_dom"/>
</dbReference>
<reference evidence="6 7" key="1">
    <citation type="submission" date="2019-07" db="EMBL/GenBank/DDBJ databases">
        <title>Whole genome shotgun sequence of Gluconobacter wancherniae NBRC 103581.</title>
        <authorList>
            <person name="Hosoyama A."/>
            <person name="Uohara A."/>
            <person name="Ohji S."/>
            <person name="Ichikawa N."/>
        </authorList>
    </citation>
    <scope>NUCLEOTIDE SEQUENCE [LARGE SCALE GENOMIC DNA]</scope>
    <source>
        <strain evidence="6 7">NBRC 103581</strain>
    </source>
</reference>
<dbReference type="PANTHER" id="PTHR42887:SF1">
    <property type="entry name" value="BLR3961 PROTEIN"/>
    <property type="match status" value="1"/>
</dbReference>
<sequence>MNASTPPFTIAIIGAGPAGLFAAELLSAKGCRVTIFDSMPSVGRKFLMAGRSGLNLTHDEPFERFLTRYGTAQEWLAPALKAFPPTALRKWAEDLGQPCFVGSSGRIFPKAMKASPLLRAWLGRLAVQNVEIRTRHRLKARNADGSLIFATPDGPATIKADATLLAMGGASWSRLGSDGKWTTLLEPSEITPFAPANCGFLPDWNDTFRERHSGAILHSVALNFDGRTTRSDLTLTARGLEGSALYALSAPLRDTVARNGKAVLSLDLRPMMTQADILRRLLAQRPRESQSNRLRKSLALDSLSRDLLRAATPKDATPATLADTIKALPLTITGTDALDSAISTAGGIRQDALDEHFMLHRHSGLFAAGEMLDWEAPTGGYLLQGCFSTAFAAAEGMLRWLESSHSAIA</sequence>
<evidence type="ECO:0000256" key="1">
    <source>
        <dbReference type="ARBA" id="ARBA00001974"/>
    </source>
</evidence>
<dbReference type="Pfam" id="PF22780">
    <property type="entry name" value="HI0933_like_1st"/>
    <property type="match status" value="1"/>
</dbReference>
<dbReference type="OrthoDB" id="5288829at2"/>
<feature type="domain" description="RsdA/BaiN/AoA(So)-like insert" evidence="5">
    <location>
        <begin position="195"/>
        <end position="343"/>
    </location>
</feature>
<organism evidence="6 7">
    <name type="scientific">Gluconobacter wancherniae NBRC 103581</name>
    <dbReference type="NCBI Taxonomy" id="656744"/>
    <lineage>
        <taxon>Bacteria</taxon>
        <taxon>Pseudomonadati</taxon>
        <taxon>Pseudomonadota</taxon>
        <taxon>Alphaproteobacteria</taxon>
        <taxon>Acetobacterales</taxon>
        <taxon>Acetobacteraceae</taxon>
        <taxon>Gluconobacter</taxon>
    </lineage>
</organism>
<evidence type="ECO:0000313" key="7">
    <source>
        <dbReference type="Proteomes" id="UP000321230"/>
    </source>
</evidence>
<dbReference type="NCBIfam" id="TIGR00275">
    <property type="entry name" value="aminoacetone oxidase family FAD-binding enzyme"/>
    <property type="match status" value="1"/>
</dbReference>
<dbReference type="InterPro" id="IPR023166">
    <property type="entry name" value="BaiN-like_dom_sf"/>
</dbReference>
<comment type="caution">
    <text evidence="6">The sequence shown here is derived from an EMBL/GenBank/DDBJ whole genome shotgun (WGS) entry which is preliminary data.</text>
</comment>
<gene>
    <name evidence="6" type="ORF">GWA01_03520</name>
</gene>
<dbReference type="InterPro" id="IPR036188">
    <property type="entry name" value="FAD/NAD-bd_sf"/>
</dbReference>
<dbReference type="RefSeq" id="WP_146793415.1">
    <property type="nucleotide sequence ID" value="NZ_BARC01000005.1"/>
</dbReference>
<protein>
    <submittedName>
        <fullName evidence="6">NAD(FAD)-utilizing dehydrogenase</fullName>
    </submittedName>
</protein>
<dbReference type="Gene3D" id="2.40.30.10">
    <property type="entry name" value="Translation factors"/>
    <property type="match status" value="1"/>
</dbReference>
<dbReference type="InterPro" id="IPR022460">
    <property type="entry name" value="Flavoprotein_PP4765"/>
</dbReference>
<keyword evidence="7" id="KW-1185">Reference proteome</keyword>
<evidence type="ECO:0000256" key="3">
    <source>
        <dbReference type="ARBA" id="ARBA00022827"/>
    </source>
</evidence>
<dbReference type="NCBIfam" id="TIGR03862">
    <property type="entry name" value="flavo_PP4765"/>
    <property type="match status" value="1"/>
</dbReference>
<dbReference type="Gene3D" id="1.10.8.260">
    <property type="entry name" value="HI0933 insert domain-like"/>
    <property type="match status" value="1"/>
</dbReference>
<evidence type="ECO:0000259" key="5">
    <source>
        <dbReference type="Pfam" id="PF22780"/>
    </source>
</evidence>
<dbReference type="SUPFAM" id="SSF51905">
    <property type="entry name" value="FAD/NAD(P)-binding domain"/>
    <property type="match status" value="1"/>
</dbReference>
<feature type="domain" description="RsdA/BaiN/AoA(So)-like Rossmann fold-like" evidence="4">
    <location>
        <begin position="9"/>
        <end position="395"/>
    </location>
</feature>
<keyword evidence="3" id="KW-0274">FAD</keyword>
<dbReference type="InterPro" id="IPR057661">
    <property type="entry name" value="RsdA/BaiN/AoA(So)_Rossmann"/>
</dbReference>
<dbReference type="AlphaFoldDB" id="A0A511AY95"/>
<name>A0A511AY95_9PROT</name>
<evidence type="ECO:0000259" key="4">
    <source>
        <dbReference type="Pfam" id="PF03486"/>
    </source>
</evidence>
<dbReference type="PANTHER" id="PTHR42887">
    <property type="entry name" value="OS12G0638800 PROTEIN"/>
    <property type="match status" value="1"/>
</dbReference>
<accession>A0A511AY95</accession>
<comment type="cofactor">
    <cofactor evidence="1">
        <name>FAD</name>
        <dbReference type="ChEBI" id="CHEBI:57692"/>
    </cofactor>
</comment>
<dbReference type="PRINTS" id="PR00419">
    <property type="entry name" value="ADXRDTASE"/>
</dbReference>
<dbReference type="Gene3D" id="3.50.50.60">
    <property type="entry name" value="FAD/NAD(P)-binding domain"/>
    <property type="match status" value="1"/>
</dbReference>
<proteinExistence type="predicted"/>
<dbReference type="Proteomes" id="UP000321230">
    <property type="component" value="Unassembled WGS sequence"/>
</dbReference>
<dbReference type="Pfam" id="PF03486">
    <property type="entry name" value="HI0933_like"/>
    <property type="match status" value="1"/>
</dbReference>
<dbReference type="InterPro" id="IPR004792">
    <property type="entry name" value="BaiN-like"/>
</dbReference>
<evidence type="ECO:0000256" key="2">
    <source>
        <dbReference type="ARBA" id="ARBA00022630"/>
    </source>
</evidence>
<dbReference type="SUPFAM" id="SSF160996">
    <property type="entry name" value="HI0933 insert domain-like"/>
    <property type="match status" value="1"/>
</dbReference>
<keyword evidence="2" id="KW-0285">Flavoprotein</keyword>
<dbReference type="EMBL" id="BJUZ01000001">
    <property type="protein sequence ID" value="GEK92582.1"/>
    <property type="molecule type" value="Genomic_DNA"/>
</dbReference>
<evidence type="ECO:0000313" key="6">
    <source>
        <dbReference type="EMBL" id="GEK92582.1"/>
    </source>
</evidence>